<feature type="transmembrane region" description="Helical" evidence="1">
    <location>
        <begin position="187"/>
        <end position="207"/>
    </location>
</feature>
<protein>
    <submittedName>
        <fullName evidence="3">Acyltransferase</fullName>
    </submittedName>
</protein>
<dbReference type="GO" id="GO:0000271">
    <property type="term" value="P:polysaccharide biosynthetic process"/>
    <property type="evidence" value="ECO:0007669"/>
    <property type="project" value="TreeGrafter"/>
</dbReference>
<feature type="transmembrane region" description="Helical" evidence="1">
    <location>
        <begin position="50"/>
        <end position="72"/>
    </location>
</feature>
<reference evidence="3" key="1">
    <citation type="submission" date="2020-07" db="EMBL/GenBank/DDBJ databases">
        <title>Huge and variable diversity of episymbiotic CPR bacteria and DPANN archaea in groundwater ecosystems.</title>
        <authorList>
            <person name="He C.Y."/>
            <person name="Keren R."/>
            <person name="Whittaker M."/>
            <person name="Farag I.F."/>
            <person name="Doudna J."/>
            <person name="Cate J.H.D."/>
            <person name="Banfield J.F."/>
        </authorList>
    </citation>
    <scope>NUCLEOTIDE SEQUENCE</scope>
    <source>
        <strain evidence="3">NC_groundwater_1586_Pr3_B-0.1um_66_15</strain>
    </source>
</reference>
<keyword evidence="1" id="KW-0812">Transmembrane</keyword>
<dbReference type="PANTHER" id="PTHR23028:SF53">
    <property type="entry name" value="ACYL_TRANSF_3 DOMAIN-CONTAINING PROTEIN"/>
    <property type="match status" value="1"/>
</dbReference>
<feature type="transmembrane region" description="Helical" evidence="1">
    <location>
        <begin position="265"/>
        <end position="283"/>
    </location>
</feature>
<evidence type="ECO:0000256" key="1">
    <source>
        <dbReference type="SAM" id="Phobius"/>
    </source>
</evidence>
<feature type="transmembrane region" description="Helical" evidence="1">
    <location>
        <begin position="320"/>
        <end position="337"/>
    </location>
</feature>
<feature type="transmembrane region" description="Helical" evidence="1">
    <location>
        <begin position="20"/>
        <end position="38"/>
    </location>
</feature>
<feature type="domain" description="Acyltransferase 3" evidence="2">
    <location>
        <begin position="16"/>
        <end position="337"/>
    </location>
</feature>
<name>A0A933NZN1_9HYPH</name>
<dbReference type="AlphaFoldDB" id="A0A933NZN1"/>
<keyword evidence="1" id="KW-0472">Membrane</keyword>
<evidence type="ECO:0000313" key="4">
    <source>
        <dbReference type="Proteomes" id="UP000782610"/>
    </source>
</evidence>
<dbReference type="GO" id="GO:0016747">
    <property type="term" value="F:acyltransferase activity, transferring groups other than amino-acyl groups"/>
    <property type="evidence" value="ECO:0007669"/>
    <property type="project" value="InterPro"/>
</dbReference>
<feature type="transmembrane region" description="Helical" evidence="1">
    <location>
        <begin position="295"/>
        <end position="314"/>
    </location>
</feature>
<evidence type="ECO:0000313" key="3">
    <source>
        <dbReference type="EMBL" id="MBI4922702.1"/>
    </source>
</evidence>
<organism evidence="3 4">
    <name type="scientific">Devosia nanyangense</name>
    <dbReference type="NCBI Taxonomy" id="1228055"/>
    <lineage>
        <taxon>Bacteria</taxon>
        <taxon>Pseudomonadati</taxon>
        <taxon>Pseudomonadota</taxon>
        <taxon>Alphaproteobacteria</taxon>
        <taxon>Hyphomicrobiales</taxon>
        <taxon>Devosiaceae</taxon>
        <taxon>Devosia</taxon>
    </lineage>
</organism>
<gene>
    <name evidence="3" type="ORF">HY834_13225</name>
</gene>
<dbReference type="InterPro" id="IPR002656">
    <property type="entry name" value="Acyl_transf_3_dom"/>
</dbReference>
<dbReference type="EMBL" id="JACRAF010000036">
    <property type="protein sequence ID" value="MBI4922702.1"/>
    <property type="molecule type" value="Genomic_DNA"/>
</dbReference>
<dbReference type="GO" id="GO:0016020">
    <property type="term" value="C:membrane"/>
    <property type="evidence" value="ECO:0007669"/>
    <property type="project" value="TreeGrafter"/>
</dbReference>
<dbReference type="InterPro" id="IPR050879">
    <property type="entry name" value="Acyltransferase_3"/>
</dbReference>
<proteinExistence type="predicted"/>
<sequence length="360" mass="39012">MAGALSLSDILHRDRNSFDLVRLVAALAVIFGHSFYLFETGGFPEPVTMVVQNNFSGTLAVGVFFFLSGILVSRSMISGDPLRFLAMRSARILPGLVVCAALVCFVLGPAVSTLPLAGYFRTGVPQCVFWDEVLLFPRDGCLSLPGVFEGARAGPSPNGSIWTLGPEVICYCYVFVAGLFGLLTSRWFIAAGIALLVLVHALWPSVIPYFSDIGYTDKLKVAMFFGAGVMAFGFRDVLKLRAWPCLPLVLLAVATSSSPVSEYTLYAALFYCVLVLSGWPVLMRVRLPGDFSYGIYIYGWPIQQAAAHFFPGLTSYPSNLVTLPLALMFGVASWFLVERPVLRAVASRFGRGLRPGEAGA</sequence>
<comment type="caution">
    <text evidence="3">The sequence shown here is derived from an EMBL/GenBank/DDBJ whole genome shotgun (WGS) entry which is preliminary data.</text>
</comment>
<evidence type="ECO:0000259" key="2">
    <source>
        <dbReference type="Pfam" id="PF01757"/>
    </source>
</evidence>
<feature type="transmembrane region" description="Helical" evidence="1">
    <location>
        <begin position="161"/>
        <end position="180"/>
    </location>
</feature>
<dbReference type="PANTHER" id="PTHR23028">
    <property type="entry name" value="ACETYLTRANSFERASE"/>
    <property type="match status" value="1"/>
</dbReference>
<dbReference type="Proteomes" id="UP000782610">
    <property type="component" value="Unassembled WGS sequence"/>
</dbReference>
<dbReference type="Pfam" id="PF01757">
    <property type="entry name" value="Acyl_transf_3"/>
    <property type="match status" value="1"/>
</dbReference>
<feature type="transmembrane region" description="Helical" evidence="1">
    <location>
        <begin position="92"/>
        <end position="111"/>
    </location>
</feature>
<keyword evidence="3" id="KW-0012">Acyltransferase</keyword>
<keyword evidence="1" id="KW-1133">Transmembrane helix</keyword>
<keyword evidence="3" id="KW-0808">Transferase</keyword>
<accession>A0A933NZN1</accession>